<gene>
    <name evidence="1" type="ORF">I4F81_011815</name>
</gene>
<comment type="caution">
    <text evidence="1">The sequence shown here is derived from an EMBL/GenBank/DDBJ whole genome shotgun (WGS) entry which is preliminary data.</text>
</comment>
<organism evidence="1 2">
    <name type="scientific">Pyropia yezoensis</name>
    <name type="common">Susabi-nori</name>
    <name type="synonym">Porphyra yezoensis</name>
    <dbReference type="NCBI Taxonomy" id="2788"/>
    <lineage>
        <taxon>Eukaryota</taxon>
        <taxon>Rhodophyta</taxon>
        <taxon>Bangiophyceae</taxon>
        <taxon>Bangiales</taxon>
        <taxon>Bangiaceae</taxon>
        <taxon>Pyropia</taxon>
    </lineage>
</organism>
<accession>A0ACC3CHJ6</accession>
<reference evidence="1" key="1">
    <citation type="submission" date="2019-11" db="EMBL/GenBank/DDBJ databases">
        <title>Nori genome reveals adaptations in red seaweeds to the harsh intertidal environment.</title>
        <authorList>
            <person name="Wang D."/>
            <person name="Mao Y."/>
        </authorList>
    </citation>
    <scope>NUCLEOTIDE SEQUENCE</scope>
    <source>
        <tissue evidence="1">Gametophyte</tissue>
    </source>
</reference>
<keyword evidence="2" id="KW-1185">Reference proteome</keyword>
<evidence type="ECO:0000313" key="1">
    <source>
        <dbReference type="EMBL" id="KAK1869338.1"/>
    </source>
</evidence>
<proteinExistence type="predicted"/>
<name>A0ACC3CHJ6_PYRYE</name>
<dbReference type="EMBL" id="CM020620">
    <property type="protein sequence ID" value="KAK1869338.1"/>
    <property type="molecule type" value="Genomic_DNA"/>
</dbReference>
<evidence type="ECO:0000313" key="2">
    <source>
        <dbReference type="Proteomes" id="UP000798662"/>
    </source>
</evidence>
<sequence length="784" mass="81241">MADNLTPSPLDTADDGAPLAVQADQLSSLLDTMAQSGMGTSSPAGSFHLLDFPPTLPAMPTIAEETHLSPEQNDATFKTLHEALQEAVGDTVQDHAALAEQNRCESSSHGARRGDNAHDTVATNSSQSSSSASSVIFRRFGGPTGPVDPTAATRGSDARQADSGVRTEVPQGGRVPAAPAPGATTTPPPTMPPPLTSPTRAVGRGGLTRKKSYAQGFSSFASPWATTGGGSGGGAAGGMPTNGALQAAVPHPEDARQVAQMTQVQVERTRIAQAALMTGSQPQAGQMTHAQVERAQSAQVAQVQAAQVTQAQMERAQSAQAAQMQTAHVTQAMDRAQAVQAAQMQAVHVMQAQADQAQSVQAAQLQAARVWAVHEGQANAAREQAARQSIAEGQARQAVAASGAYNGAPATVSDAAAAAKEQLLKAQNAQLQQLLSSQQAALAAERETQRQLEQQQAALAQQRLTWQAHHAEMVPQPGMAAQPAVANTGQPHHPHGRVASLCPQMPGHAGAAAYPPMNAAGGALGGAPQQMFMPQQRAAPGQMPTGGVKTQAKTEGAAGPVSDDRVGGQPTAVAGAAAARPPAFLPSAPAGAGAERLAPVPKTSSGKRDAMSLATGAGWVGKPAGNGAAGEAMRPDGDDAGGDSGDDVEKKKVMRAERNRQSAAASRERKKDLIRAQERRVSSLSQENAALQVQHINTRRTFMELTKRNRSMKGDLDRQRVEIDGLRRKVEVMQRAVDRKAGSSLKRPETWSPASWDSIPTSVAFRHTPGGVGVPASAAQDRPR</sequence>
<protein>
    <submittedName>
        <fullName evidence="1">Uncharacterized protein</fullName>
    </submittedName>
</protein>
<dbReference type="Proteomes" id="UP000798662">
    <property type="component" value="Chromosome 3"/>
</dbReference>